<evidence type="ECO:0000313" key="3">
    <source>
        <dbReference type="Proteomes" id="UP000019150"/>
    </source>
</evidence>
<dbReference type="RefSeq" id="WP_237755031.1">
    <property type="nucleotide sequence ID" value="NZ_CP006850.1"/>
</dbReference>
<dbReference type="STRING" id="1415166.NONO_c67220"/>
<organism evidence="2 3">
    <name type="scientific">Nocardia nova SH22a</name>
    <dbReference type="NCBI Taxonomy" id="1415166"/>
    <lineage>
        <taxon>Bacteria</taxon>
        <taxon>Bacillati</taxon>
        <taxon>Actinomycetota</taxon>
        <taxon>Actinomycetes</taxon>
        <taxon>Mycobacteriales</taxon>
        <taxon>Nocardiaceae</taxon>
        <taxon>Nocardia</taxon>
    </lineage>
</organism>
<dbReference type="Gene3D" id="3.40.710.10">
    <property type="entry name" value="DD-peptidase/beta-lactamase superfamily"/>
    <property type="match status" value="1"/>
</dbReference>
<dbReference type="Proteomes" id="UP000019150">
    <property type="component" value="Chromosome"/>
</dbReference>
<dbReference type="EMBL" id="CP006850">
    <property type="protein sequence ID" value="AHH21489.1"/>
    <property type="molecule type" value="Genomic_DNA"/>
</dbReference>
<dbReference type="KEGG" id="nno:NONO_c67220"/>
<name>W5TQU0_9NOCA</name>
<accession>W5TQU0</accession>
<evidence type="ECO:0000313" key="2">
    <source>
        <dbReference type="EMBL" id="AHH21489.1"/>
    </source>
</evidence>
<evidence type="ECO:0000256" key="1">
    <source>
        <dbReference type="SAM" id="SignalP"/>
    </source>
</evidence>
<proteinExistence type="predicted"/>
<evidence type="ECO:0008006" key="4">
    <source>
        <dbReference type="Google" id="ProtNLM"/>
    </source>
</evidence>
<keyword evidence="3" id="KW-1185">Reference proteome</keyword>
<feature type="signal peptide" evidence="1">
    <location>
        <begin position="1"/>
        <end position="22"/>
    </location>
</feature>
<reference evidence="2 3" key="1">
    <citation type="journal article" date="2014" name="Appl. Environ. Microbiol.">
        <title>Insights into the Microbial Degradation of Rubber and Gutta-Percha by Analysis of the Complete Genome of Nocardia nova SH22a.</title>
        <authorList>
            <person name="Luo Q."/>
            <person name="Hiessl S."/>
            <person name="Poehlein A."/>
            <person name="Daniel R."/>
            <person name="Steinbuchel A."/>
        </authorList>
    </citation>
    <scope>NUCLEOTIDE SEQUENCE [LARGE SCALE GENOMIC DNA]</scope>
    <source>
        <strain evidence="2">SH22a</strain>
    </source>
</reference>
<keyword evidence="1" id="KW-0732">Signal</keyword>
<dbReference type="AlphaFoldDB" id="W5TQU0"/>
<gene>
    <name evidence="2" type="ORF">NONO_c67220</name>
</gene>
<dbReference type="InterPro" id="IPR012338">
    <property type="entry name" value="Beta-lactam/transpept-like"/>
</dbReference>
<dbReference type="eggNOG" id="COG1686">
    <property type="taxonomic scope" value="Bacteria"/>
</dbReference>
<sequence>MRTTLVASILAFLMVGGTAATADPVAPVNPRTSIAIVSLVPGMSTGTSNSSESRAALSIIKVYLVAYALRHGDGSASDRELGQRAIRLSDNNAATALDDKYPDAIAATATEFGLTGTRRGAFWGESYTSARDAAEFLAAEERTDPLSPLLAWMATASPIAADGTAQNWGTSRLPAVIGSKWGWSDEPAAEVASASFGPGFAVAAFTFGDADTQNADLTEFMSR</sequence>
<dbReference type="PATRIC" id="fig|1415166.3.peg.6904"/>
<dbReference type="SUPFAM" id="SSF56601">
    <property type="entry name" value="beta-lactamase/transpeptidase-like"/>
    <property type="match status" value="1"/>
</dbReference>
<dbReference type="HOGENOM" id="CLU_058592_1_0_11"/>
<protein>
    <recommendedName>
        <fullName evidence="4">Serine hydrolase</fullName>
    </recommendedName>
</protein>
<feature type="chain" id="PRO_5004872317" description="Serine hydrolase" evidence="1">
    <location>
        <begin position="23"/>
        <end position="223"/>
    </location>
</feature>